<dbReference type="InterPro" id="IPR046149">
    <property type="entry name" value="DUF6151"/>
</dbReference>
<dbReference type="AlphaFoldDB" id="A0A2W1JNU1"/>
<evidence type="ECO:0000313" key="1">
    <source>
        <dbReference type="EMBL" id="PZD71814.1"/>
    </source>
</evidence>
<dbReference type="EMBL" id="PQWO01000014">
    <property type="protein sequence ID" value="PZD71814.1"/>
    <property type="molecule type" value="Genomic_DNA"/>
</dbReference>
<dbReference type="Pfam" id="PF19648">
    <property type="entry name" value="DUF6151"/>
    <property type="match status" value="1"/>
</dbReference>
<gene>
    <name evidence="1" type="ORF">C1752_04479</name>
</gene>
<sequence>MSHSIQCSCGKLKGTLNPNGDVNRCVCYCADCQAFARFLKKENETLDERGGTTIIQTLPAHVAFTEGMEYLSCMCLTSNGLLRWYAACCHTPIGNTPPNLNMSFVGLIHTCLNSDQSSLDEAFGSACMHVNTKHAIGEDKPKPTGVLFGTFRILGMMLKARFDGSYKRTPFFVVGSGTPISMPKVLSDQELEDVMPVA</sequence>
<keyword evidence="2" id="KW-1185">Reference proteome</keyword>
<dbReference type="Proteomes" id="UP000248857">
    <property type="component" value="Unassembled WGS sequence"/>
</dbReference>
<comment type="caution">
    <text evidence="1">The sequence shown here is derived from an EMBL/GenBank/DDBJ whole genome shotgun (WGS) entry which is preliminary data.</text>
</comment>
<dbReference type="RefSeq" id="WP_199464455.1">
    <property type="nucleotide sequence ID" value="NZ_CAWNWM010000014.1"/>
</dbReference>
<organism evidence="1 2">
    <name type="scientific">Acaryochloris thomasi RCC1774</name>
    <dbReference type="NCBI Taxonomy" id="1764569"/>
    <lineage>
        <taxon>Bacteria</taxon>
        <taxon>Bacillati</taxon>
        <taxon>Cyanobacteriota</taxon>
        <taxon>Cyanophyceae</taxon>
        <taxon>Acaryochloridales</taxon>
        <taxon>Acaryochloridaceae</taxon>
        <taxon>Acaryochloris</taxon>
        <taxon>Acaryochloris thomasi</taxon>
    </lineage>
</organism>
<evidence type="ECO:0008006" key="3">
    <source>
        <dbReference type="Google" id="ProtNLM"/>
    </source>
</evidence>
<accession>A0A2W1JNU1</accession>
<reference evidence="1 2" key="1">
    <citation type="journal article" date="2018" name="Sci. Rep.">
        <title>A novel species of the marine cyanobacterium Acaryochloris with a unique pigment content and lifestyle.</title>
        <authorList>
            <person name="Partensky F."/>
            <person name="Six C."/>
            <person name="Ratin M."/>
            <person name="Garczarek L."/>
            <person name="Vaulot D."/>
            <person name="Probert I."/>
            <person name="Calteau A."/>
            <person name="Gourvil P."/>
            <person name="Marie D."/>
            <person name="Grebert T."/>
            <person name="Bouchier C."/>
            <person name="Le Panse S."/>
            <person name="Gachenot M."/>
            <person name="Rodriguez F."/>
            <person name="Garrido J.L."/>
        </authorList>
    </citation>
    <scope>NUCLEOTIDE SEQUENCE [LARGE SCALE GENOMIC DNA]</scope>
    <source>
        <strain evidence="1 2">RCC1774</strain>
    </source>
</reference>
<evidence type="ECO:0000313" key="2">
    <source>
        <dbReference type="Proteomes" id="UP000248857"/>
    </source>
</evidence>
<name>A0A2W1JNU1_9CYAN</name>
<proteinExistence type="predicted"/>
<protein>
    <recommendedName>
        <fullName evidence="3">CENP-V/GFA domain-containing protein</fullName>
    </recommendedName>
</protein>